<dbReference type="InterPro" id="IPR002885">
    <property type="entry name" value="PPR_rpt"/>
</dbReference>
<feature type="repeat" description="PPR" evidence="2">
    <location>
        <begin position="136"/>
        <end position="170"/>
    </location>
</feature>
<comment type="caution">
    <text evidence="3">The sequence shown here is derived from an EMBL/GenBank/DDBJ whole genome shotgun (WGS) entry which is preliminary data.</text>
</comment>
<dbReference type="NCBIfam" id="TIGR00756">
    <property type="entry name" value="PPR"/>
    <property type="match status" value="4"/>
</dbReference>
<organism evidence="3 4">
    <name type="scientific">Canavalia gladiata</name>
    <name type="common">Sword bean</name>
    <name type="synonym">Dolichos gladiatus</name>
    <dbReference type="NCBI Taxonomy" id="3824"/>
    <lineage>
        <taxon>Eukaryota</taxon>
        <taxon>Viridiplantae</taxon>
        <taxon>Streptophyta</taxon>
        <taxon>Embryophyta</taxon>
        <taxon>Tracheophyta</taxon>
        <taxon>Spermatophyta</taxon>
        <taxon>Magnoliopsida</taxon>
        <taxon>eudicotyledons</taxon>
        <taxon>Gunneridae</taxon>
        <taxon>Pentapetalae</taxon>
        <taxon>rosids</taxon>
        <taxon>fabids</taxon>
        <taxon>Fabales</taxon>
        <taxon>Fabaceae</taxon>
        <taxon>Papilionoideae</taxon>
        <taxon>50 kb inversion clade</taxon>
        <taxon>NPAAA clade</taxon>
        <taxon>indigoferoid/millettioid clade</taxon>
        <taxon>Phaseoleae</taxon>
        <taxon>Canavalia</taxon>
    </lineage>
</organism>
<dbReference type="Pfam" id="PF13041">
    <property type="entry name" value="PPR_2"/>
    <property type="match status" value="3"/>
</dbReference>
<feature type="repeat" description="PPR" evidence="2">
    <location>
        <begin position="338"/>
        <end position="372"/>
    </location>
</feature>
<keyword evidence="1" id="KW-0677">Repeat</keyword>
<dbReference type="EMBL" id="JAYMYQ010000003">
    <property type="protein sequence ID" value="KAK7345059.1"/>
    <property type="molecule type" value="Genomic_DNA"/>
</dbReference>
<dbReference type="PANTHER" id="PTHR47926">
    <property type="entry name" value="PENTATRICOPEPTIDE REPEAT-CONTAINING PROTEIN"/>
    <property type="match status" value="1"/>
</dbReference>
<accession>A0AAN9LZM7</accession>
<feature type="repeat" description="PPR" evidence="2">
    <location>
        <begin position="542"/>
        <end position="576"/>
    </location>
</feature>
<dbReference type="GO" id="GO:0003723">
    <property type="term" value="F:RNA binding"/>
    <property type="evidence" value="ECO:0007669"/>
    <property type="project" value="InterPro"/>
</dbReference>
<gene>
    <name evidence="3" type="ORF">VNO77_15446</name>
</gene>
<evidence type="ECO:0000256" key="2">
    <source>
        <dbReference type="PROSITE-ProRule" id="PRU00708"/>
    </source>
</evidence>
<dbReference type="Pfam" id="PF01535">
    <property type="entry name" value="PPR"/>
    <property type="match status" value="6"/>
</dbReference>
<dbReference type="FunFam" id="1.25.40.10:FF:001093">
    <property type="entry name" value="Pentatricopeptide repeat-containing protein At2g34400"/>
    <property type="match status" value="1"/>
</dbReference>
<keyword evidence="4" id="KW-1185">Reference proteome</keyword>
<dbReference type="GO" id="GO:0009451">
    <property type="term" value="P:RNA modification"/>
    <property type="evidence" value="ECO:0007669"/>
    <property type="project" value="InterPro"/>
</dbReference>
<evidence type="ECO:0000313" key="3">
    <source>
        <dbReference type="EMBL" id="KAK7345059.1"/>
    </source>
</evidence>
<dbReference type="AlphaFoldDB" id="A0AAN9LZM7"/>
<dbReference type="Pfam" id="PF20431">
    <property type="entry name" value="E_motif"/>
    <property type="match status" value="1"/>
</dbReference>
<feature type="repeat" description="PPR" evidence="2">
    <location>
        <begin position="237"/>
        <end position="271"/>
    </location>
</feature>
<sequence length="770" mass="85177">MVEALFQTLVPTSILPSPVYPLHFLPPHKAKTLHNGFYPIFHKPKQSLKLETPQSSGLSAVSTCEHNIVLLNDWPQLLKLSIGSQDYILAQAIHGSLIKYGCEGELFVDNNLVNLYSKFSKMGYAQKIFDEMPVRSAVTWTTLMKGYLKNGDIESVFDVARDMCMLGEKFNEHTCSVVLQACRSPEDCIFGEQVHAFVVKNGLLDNVVVATSLVSMYSRGGRMGCAEKVFVGTSVKDAQCINYMILEYGKAGLGDKAFQVFVDMLQSGLKPSIYTFTNLISACDSGIGVYLGKQLHGLAVKYGLMCVTSLGNSVITMYGQYGMVIEAERVFAELDEKSLISWSALLSVFIKNGYANKALEFFLNMLQIGMPLDSVCLSTVLDGCSECNDLKFGLQIHALTIKLGHACDVNSGTALVDLYAKCGNLQSAKVVFNRLPFKTIASFNAILVGYLNSKIRDDEEDPMVFLGNLRFNGVRPDWVTLSRLLSLSANQACLVAGKSLHAYTIKVGLEDDTAVCNAVITMYAKCGSVQDAYQMFSSMNHDRVTWNAIISAYALHGEGNNALLLFEDMKAQGFAPDEITMLAVLQACSYSGLWEIGLCLFNEMEPKYGIKPVIEHFSCMIDLLGRAGNLSKAIDIINKSPFPESLLLWRTFVNACKLCGDLQLGMWASRKLLDLAPNEASSYILVSNMYAEGGMLEEAAKVRTAMNDLKLIKETGFSWIEIDGEVHYFIASDKDHPQSREIYVNLDLLKDEIYWSSKNRNNLQLLSDSL</sequence>
<reference evidence="3 4" key="1">
    <citation type="submission" date="2024-01" db="EMBL/GenBank/DDBJ databases">
        <title>The genomes of 5 underutilized Papilionoideae crops provide insights into root nodulation and disease resistanc.</title>
        <authorList>
            <person name="Jiang F."/>
        </authorList>
    </citation>
    <scope>NUCLEOTIDE SEQUENCE [LARGE SCALE GENOMIC DNA]</scope>
    <source>
        <strain evidence="3">LVBAO_FW01</strain>
        <tissue evidence="3">Leaves</tissue>
    </source>
</reference>
<dbReference type="FunFam" id="1.25.40.10:FF:002159">
    <property type="entry name" value="Pentatricopeptide repeat-containing protein"/>
    <property type="match status" value="1"/>
</dbReference>
<dbReference type="FunFam" id="1.25.40.10:FF:000343">
    <property type="entry name" value="Pentatricopeptide repeat-containing protein At3g58590"/>
    <property type="match status" value="2"/>
</dbReference>
<evidence type="ECO:0000313" key="4">
    <source>
        <dbReference type="Proteomes" id="UP001367508"/>
    </source>
</evidence>
<dbReference type="InterPro" id="IPR011990">
    <property type="entry name" value="TPR-like_helical_dom_sf"/>
</dbReference>
<dbReference type="InterPro" id="IPR046848">
    <property type="entry name" value="E_motif"/>
</dbReference>
<evidence type="ECO:0000256" key="1">
    <source>
        <dbReference type="ARBA" id="ARBA00022737"/>
    </source>
</evidence>
<dbReference type="Proteomes" id="UP001367508">
    <property type="component" value="Unassembled WGS sequence"/>
</dbReference>
<dbReference type="InterPro" id="IPR046960">
    <property type="entry name" value="PPR_At4g14850-like_plant"/>
</dbReference>
<protein>
    <submittedName>
        <fullName evidence="3">Uncharacterized protein</fullName>
    </submittedName>
</protein>
<dbReference type="PANTHER" id="PTHR47926:SF347">
    <property type="entry name" value="PENTATRICOPEPTIDE REPEAT-CONTAINING PROTEIN"/>
    <property type="match status" value="1"/>
</dbReference>
<name>A0AAN9LZM7_CANGL</name>
<dbReference type="Gene3D" id="1.25.40.10">
    <property type="entry name" value="Tetratricopeptide repeat domain"/>
    <property type="match status" value="6"/>
</dbReference>
<dbReference type="PROSITE" id="PS51375">
    <property type="entry name" value="PPR"/>
    <property type="match status" value="4"/>
</dbReference>
<proteinExistence type="predicted"/>